<dbReference type="GO" id="GO:0003677">
    <property type="term" value="F:DNA binding"/>
    <property type="evidence" value="ECO:0007669"/>
    <property type="project" value="UniProtKB-KW"/>
</dbReference>
<protein>
    <recommendedName>
        <fullName evidence="8">Zn(2)-C6 fungal-type domain-containing protein</fullName>
    </recommendedName>
</protein>
<dbReference type="Pfam" id="PF11951">
    <property type="entry name" value="Fungal_trans_2"/>
    <property type="match status" value="1"/>
</dbReference>
<dbReference type="InterPro" id="IPR001138">
    <property type="entry name" value="Zn2Cys6_DnaBD"/>
</dbReference>
<reference evidence="6 7" key="1">
    <citation type="submission" date="2015-04" db="EMBL/GenBank/DDBJ databases">
        <authorList>
            <person name="Heijne W.H."/>
            <person name="Fedorova N.D."/>
            <person name="Nierman W.C."/>
            <person name="Vollebregt A.W."/>
            <person name="Zhao Z."/>
            <person name="Wu L."/>
            <person name="Kumar M."/>
            <person name="Stam H."/>
            <person name="van den Berg M.A."/>
            <person name="Pel H.J."/>
        </authorList>
    </citation>
    <scope>NUCLEOTIDE SEQUENCE [LARGE SCALE GENOMIC DNA]</scope>
    <source>
        <strain evidence="6 7">CBS 393.64</strain>
    </source>
</reference>
<dbReference type="GO" id="GO:0008270">
    <property type="term" value="F:zinc ion binding"/>
    <property type="evidence" value="ECO:0007669"/>
    <property type="project" value="InterPro"/>
</dbReference>
<keyword evidence="4" id="KW-0539">Nucleus</keyword>
<evidence type="ECO:0000256" key="2">
    <source>
        <dbReference type="ARBA" id="ARBA00023125"/>
    </source>
</evidence>
<dbReference type="STRING" id="1408163.A0A0F4YRT3"/>
<accession>A0A0F4YRT3</accession>
<evidence type="ECO:0000256" key="3">
    <source>
        <dbReference type="ARBA" id="ARBA00023163"/>
    </source>
</evidence>
<evidence type="ECO:0000256" key="5">
    <source>
        <dbReference type="SAM" id="MobiDB-lite"/>
    </source>
</evidence>
<dbReference type="InterPro" id="IPR021858">
    <property type="entry name" value="Fun_TF"/>
</dbReference>
<evidence type="ECO:0000256" key="1">
    <source>
        <dbReference type="ARBA" id="ARBA00023015"/>
    </source>
</evidence>
<dbReference type="OrthoDB" id="2991872at2759"/>
<comment type="caution">
    <text evidence="6">The sequence shown here is derived from an EMBL/GenBank/DDBJ whole genome shotgun (WGS) entry which is preliminary data.</text>
</comment>
<dbReference type="InterPro" id="IPR053175">
    <property type="entry name" value="DHMBA_Reg_Transcription_Factor"/>
</dbReference>
<keyword evidence="1" id="KW-0805">Transcription regulation</keyword>
<organism evidence="6 7">
    <name type="scientific">Rasamsonia emersonii (strain ATCC 16479 / CBS 393.64 / IMI 116815)</name>
    <dbReference type="NCBI Taxonomy" id="1408163"/>
    <lineage>
        <taxon>Eukaryota</taxon>
        <taxon>Fungi</taxon>
        <taxon>Dikarya</taxon>
        <taxon>Ascomycota</taxon>
        <taxon>Pezizomycotina</taxon>
        <taxon>Eurotiomycetes</taxon>
        <taxon>Eurotiomycetidae</taxon>
        <taxon>Eurotiales</taxon>
        <taxon>Trichocomaceae</taxon>
        <taxon>Rasamsonia</taxon>
    </lineage>
</organism>
<evidence type="ECO:0000313" key="6">
    <source>
        <dbReference type="EMBL" id="KKA21002.1"/>
    </source>
</evidence>
<keyword evidence="7" id="KW-1185">Reference proteome</keyword>
<dbReference type="AlphaFoldDB" id="A0A0F4YRT3"/>
<evidence type="ECO:0000313" key="7">
    <source>
        <dbReference type="Proteomes" id="UP000053958"/>
    </source>
</evidence>
<dbReference type="CDD" id="cd00067">
    <property type="entry name" value="GAL4"/>
    <property type="match status" value="1"/>
</dbReference>
<keyword evidence="2" id="KW-0238">DNA-binding</keyword>
<keyword evidence="3" id="KW-0804">Transcription</keyword>
<dbReference type="PANTHER" id="PTHR38791">
    <property type="entry name" value="ZN(II)2CYS6 TRANSCRIPTION FACTOR (EUROFUNG)-RELATED-RELATED"/>
    <property type="match status" value="1"/>
</dbReference>
<dbReference type="GO" id="GO:0000981">
    <property type="term" value="F:DNA-binding transcription factor activity, RNA polymerase II-specific"/>
    <property type="evidence" value="ECO:0007669"/>
    <property type="project" value="InterPro"/>
</dbReference>
<proteinExistence type="predicted"/>
<dbReference type="GeneID" id="25317321"/>
<dbReference type="PANTHER" id="PTHR38791:SF5">
    <property type="entry name" value="TRANSCRIPTION FACTOR DBAG-RELATED"/>
    <property type="match status" value="1"/>
</dbReference>
<dbReference type="RefSeq" id="XP_013327614.1">
    <property type="nucleotide sequence ID" value="XM_013472160.1"/>
</dbReference>
<evidence type="ECO:0000256" key="4">
    <source>
        <dbReference type="ARBA" id="ARBA00023242"/>
    </source>
</evidence>
<dbReference type="InterPro" id="IPR036864">
    <property type="entry name" value="Zn2-C6_fun-type_DNA-bd_sf"/>
</dbReference>
<sequence>MVYCGKPSEGCGACRARKVKSAITDFGMQCDQARPACSRCRKANRTCPGYRDQLSLLFRDESQSVAQKAKATRSGPNAPDTRRSASHAGKSGTMTVAKTAGRPDEASNLQQPVEYSLPAFPFAMDPRFEATCFFFNNYAWLNISCLAKNDPDRALVPTAPLGERALMASIISVGMANLASLQNSKSLRLSARSEYATALKLINAALCDPVQAKEDTTLTAIICMSLFERESMGSWVEHARGALALLEFRGEEHLRRECGLQMFHALRNEILAGCLQRRTKIPPSLIDLSNQVAAGQMDPFAVYADQLTKAVAKLCNLRVDISNGVIVDSADILSIAFSIDSELAEFASNMPPSFSYTVCTRLDGRPFRINEHYHLYPYNGCFHIYEHPLVCVIWNNYRYSRILVNRLILAELHKLASQDGSVSNSRDFRDQCRGIRDLMRQLAADICSTVPYQFGTVDREKGEVQTPSRARGIACGFVMLYPLYAAACVDGYLSPTCSWVIDCLTIIARAMGIDAASTLITMLPMERSTVDWVDRMDYEEVLQGRIPLSMEAPDGMTHTVVYS</sequence>
<name>A0A0F4YRT3_RASE3</name>
<gene>
    <name evidence="6" type="ORF">T310_4974</name>
</gene>
<dbReference type="Gene3D" id="4.10.240.10">
    <property type="entry name" value="Zn(2)-C6 fungal-type DNA-binding domain"/>
    <property type="match status" value="1"/>
</dbReference>
<evidence type="ECO:0008006" key="8">
    <source>
        <dbReference type="Google" id="ProtNLM"/>
    </source>
</evidence>
<feature type="region of interest" description="Disordered" evidence="5">
    <location>
        <begin position="65"/>
        <end position="108"/>
    </location>
</feature>
<dbReference type="EMBL" id="LASV01000211">
    <property type="protein sequence ID" value="KKA21002.1"/>
    <property type="molecule type" value="Genomic_DNA"/>
</dbReference>
<dbReference type="Proteomes" id="UP000053958">
    <property type="component" value="Unassembled WGS sequence"/>
</dbReference>